<dbReference type="AlphaFoldDB" id="A0AAN7BEM0"/>
<dbReference type="EMBL" id="MU865734">
    <property type="protein sequence ID" value="KAK4220522.1"/>
    <property type="molecule type" value="Genomic_DNA"/>
</dbReference>
<evidence type="ECO:0000313" key="1">
    <source>
        <dbReference type="EMBL" id="KAK4220522.1"/>
    </source>
</evidence>
<comment type="caution">
    <text evidence="1">The sequence shown here is derived from an EMBL/GenBank/DDBJ whole genome shotgun (WGS) entry which is preliminary data.</text>
</comment>
<organism evidence="1 2">
    <name type="scientific">Podospora fimiseda</name>
    <dbReference type="NCBI Taxonomy" id="252190"/>
    <lineage>
        <taxon>Eukaryota</taxon>
        <taxon>Fungi</taxon>
        <taxon>Dikarya</taxon>
        <taxon>Ascomycota</taxon>
        <taxon>Pezizomycotina</taxon>
        <taxon>Sordariomycetes</taxon>
        <taxon>Sordariomycetidae</taxon>
        <taxon>Sordariales</taxon>
        <taxon>Podosporaceae</taxon>
        <taxon>Podospora</taxon>
    </lineage>
</organism>
<feature type="non-terminal residue" evidence="1">
    <location>
        <position position="1"/>
    </location>
</feature>
<sequence>SWLTFEVNEEDGIQYPVLISDWSNTSWVAGHDPRTTMARYAEYGQVGLISAPFIFNKTDQQSWTTKNVSGYNVNRTVDGNKLTYSYSLNEYRGTNVETDKNHVVHSSLTCVARTFWNGTLYRDGRDVGKLDDKDLSQDAPEYMHILKGLWSYYGATIDYLLVGGLVEDDFGKGSSGCQTTCKWPSLTLSLI</sequence>
<dbReference type="Proteomes" id="UP001301958">
    <property type="component" value="Unassembled WGS sequence"/>
</dbReference>
<reference evidence="1" key="2">
    <citation type="submission" date="2023-05" db="EMBL/GenBank/DDBJ databases">
        <authorList>
            <consortium name="Lawrence Berkeley National Laboratory"/>
            <person name="Steindorff A."/>
            <person name="Hensen N."/>
            <person name="Bonometti L."/>
            <person name="Westerberg I."/>
            <person name="Brannstrom I.O."/>
            <person name="Guillou S."/>
            <person name="Cros-Aarteil S."/>
            <person name="Calhoun S."/>
            <person name="Haridas S."/>
            <person name="Kuo A."/>
            <person name="Mondo S."/>
            <person name="Pangilinan J."/>
            <person name="Riley R."/>
            <person name="Labutti K."/>
            <person name="Andreopoulos B."/>
            <person name="Lipzen A."/>
            <person name="Chen C."/>
            <person name="Yanf M."/>
            <person name="Daum C."/>
            <person name="Ng V."/>
            <person name="Clum A."/>
            <person name="Ohm R."/>
            <person name="Martin F."/>
            <person name="Silar P."/>
            <person name="Natvig D."/>
            <person name="Lalanne C."/>
            <person name="Gautier V."/>
            <person name="Ament-Velasquez S.L."/>
            <person name="Kruys A."/>
            <person name="Hutchinson M.I."/>
            <person name="Powell A.J."/>
            <person name="Barry K."/>
            <person name="Miller A.N."/>
            <person name="Grigoriev I.V."/>
            <person name="Debuchy R."/>
            <person name="Gladieux P."/>
            <person name="Thoren M.H."/>
            <person name="Johannesson H."/>
        </authorList>
    </citation>
    <scope>NUCLEOTIDE SEQUENCE</scope>
    <source>
        <strain evidence="1">CBS 990.96</strain>
    </source>
</reference>
<gene>
    <name evidence="1" type="ORF">QBC38DRAFT_462530</name>
</gene>
<protein>
    <submittedName>
        <fullName evidence="1">Uncharacterized protein</fullName>
    </submittedName>
</protein>
<reference evidence="1" key="1">
    <citation type="journal article" date="2023" name="Mol. Phylogenet. Evol.">
        <title>Genome-scale phylogeny and comparative genomics of the fungal order Sordariales.</title>
        <authorList>
            <person name="Hensen N."/>
            <person name="Bonometti L."/>
            <person name="Westerberg I."/>
            <person name="Brannstrom I.O."/>
            <person name="Guillou S."/>
            <person name="Cros-Aarteil S."/>
            <person name="Calhoun S."/>
            <person name="Haridas S."/>
            <person name="Kuo A."/>
            <person name="Mondo S."/>
            <person name="Pangilinan J."/>
            <person name="Riley R."/>
            <person name="LaButti K."/>
            <person name="Andreopoulos B."/>
            <person name="Lipzen A."/>
            <person name="Chen C."/>
            <person name="Yan M."/>
            <person name="Daum C."/>
            <person name="Ng V."/>
            <person name="Clum A."/>
            <person name="Steindorff A."/>
            <person name="Ohm R.A."/>
            <person name="Martin F."/>
            <person name="Silar P."/>
            <person name="Natvig D.O."/>
            <person name="Lalanne C."/>
            <person name="Gautier V."/>
            <person name="Ament-Velasquez S.L."/>
            <person name="Kruys A."/>
            <person name="Hutchinson M.I."/>
            <person name="Powell A.J."/>
            <person name="Barry K."/>
            <person name="Miller A.N."/>
            <person name="Grigoriev I.V."/>
            <person name="Debuchy R."/>
            <person name="Gladieux P."/>
            <person name="Hiltunen Thoren M."/>
            <person name="Johannesson H."/>
        </authorList>
    </citation>
    <scope>NUCLEOTIDE SEQUENCE</scope>
    <source>
        <strain evidence="1">CBS 990.96</strain>
    </source>
</reference>
<name>A0AAN7BEM0_9PEZI</name>
<evidence type="ECO:0000313" key="2">
    <source>
        <dbReference type="Proteomes" id="UP001301958"/>
    </source>
</evidence>
<accession>A0AAN7BEM0</accession>
<proteinExistence type="predicted"/>
<keyword evidence="2" id="KW-1185">Reference proteome</keyword>